<keyword evidence="3" id="KW-1185">Reference proteome</keyword>
<evidence type="ECO:0000313" key="2">
    <source>
        <dbReference type="EMBL" id="MBB1488582.1"/>
    </source>
</evidence>
<accession>A0A839IV50</accession>
<evidence type="ECO:0000313" key="3">
    <source>
        <dbReference type="Proteomes" id="UP000565262"/>
    </source>
</evidence>
<reference evidence="2 3" key="1">
    <citation type="submission" date="2020-08" db="EMBL/GenBank/DDBJ databases">
        <title>Oceanospirillum sp. nov. isolated from marine sediment.</title>
        <authorList>
            <person name="Ji X."/>
        </authorList>
    </citation>
    <scope>NUCLEOTIDE SEQUENCE [LARGE SCALE GENOMIC DNA]</scope>
    <source>
        <strain evidence="2 3">D5</strain>
    </source>
</reference>
<keyword evidence="1" id="KW-1133">Transmembrane helix</keyword>
<proteinExistence type="predicted"/>
<dbReference type="RefSeq" id="WP_182810353.1">
    <property type="nucleotide sequence ID" value="NZ_JACJFM010000031.1"/>
</dbReference>
<dbReference type="EMBL" id="JACJFM010000031">
    <property type="protein sequence ID" value="MBB1488582.1"/>
    <property type="molecule type" value="Genomic_DNA"/>
</dbReference>
<organism evidence="2 3">
    <name type="scientific">Oceanospirillum sediminis</name>
    <dbReference type="NCBI Taxonomy" id="2760088"/>
    <lineage>
        <taxon>Bacteria</taxon>
        <taxon>Pseudomonadati</taxon>
        <taxon>Pseudomonadota</taxon>
        <taxon>Gammaproteobacteria</taxon>
        <taxon>Oceanospirillales</taxon>
        <taxon>Oceanospirillaceae</taxon>
        <taxon>Oceanospirillum</taxon>
    </lineage>
</organism>
<sequence length="99" mass="11110">MVFSLVTLLSFYTSGREANDYEFVVTRIKFAYKLSVLSLFCVISLCLLDNQGAVVLFGYGLKFLIVLLAMMTACLIDIFWFTLASKLAGARRSDISTHH</sequence>
<feature type="transmembrane region" description="Helical" evidence="1">
    <location>
        <begin position="60"/>
        <end position="83"/>
    </location>
</feature>
<name>A0A839IV50_9GAMM</name>
<evidence type="ECO:0000256" key="1">
    <source>
        <dbReference type="SAM" id="Phobius"/>
    </source>
</evidence>
<gene>
    <name evidence="2" type="ORF">H4O21_18410</name>
</gene>
<dbReference type="Proteomes" id="UP000565262">
    <property type="component" value="Unassembled WGS sequence"/>
</dbReference>
<keyword evidence="1" id="KW-0472">Membrane</keyword>
<feature type="transmembrane region" description="Helical" evidence="1">
    <location>
        <begin position="28"/>
        <end position="48"/>
    </location>
</feature>
<comment type="caution">
    <text evidence="2">The sequence shown here is derived from an EMBL/GenBank/DDBJ whole genome shotgun (WGS) entry which is preliminary data.</text>
</comment>
<keyword evidence="1" id="KW-0812">Transmembrane</keyword>
<protein>
    <submittedName>
        <fullName evidence="2">Uncharacterized protein</fullName>
    </submittedName>
</protein>
<dbReference type="AlphaFoldDB" id="A0A839IV50"/>